<protein>
    <submittedName>
        <fullName evidence="4">BZ3500_MvSof-1268-A1-R1_Chr8-2g10289 protein</fullName>
    </submittedName>
</protein>
<dbReference type="EMBL" id="FMWP01000088">
    <property type="protein sequence ID" value="SCZ96550.1"/>
    <property type="molecule type" value="Genomic_DNA"/>
</dbReference>
<sequence length="573" mass="63041">MSASSSKEQLQECFICHTVITGDVDVFEHHLNQCLDASQEATPGSDLGVEQDKKIDDDDHVPPPRAAVEVLIVSDSEAEDDKDDDDDVCPICDQPWRSIDLAPVQASRDAHVGECLEHRALSSEASETEEGEEDEEDGLAVTNAKTSSSARRKGFGAFKQPRLLDGTDTEPEGIPGLVAVIASIVKMAPRKLSPVWTTLVANEHTHYIRGRGTDLVWSCGYRNAQMLFSSLRHLPEYNTSASGPSPVPSILELQGVIEDAWKAGHDLNGAAYFNGRLRGSKRWTGATEMYTALTALSIRSSWRSTFVLHHSCQIVDFPKLPHAKKGADSSLIRWIVAYFTGTLEACCVSVSNSNGDIRLRASSSFPTSILPIMSAKQPLYLQHQGHSRTVVGIEYGEQGEGYLLMFDPARRVPNALKKSASKVDNAMSTLSTSPSSSKKRPLSSSAPPTPSVNAFWAESPQARLRPDPDDARPFHEPKLFTKMMANSTMMSLPSAGLNLKSLGTFRVDFKSLSRKDQYQVRPLFLSEKFSLRDVEAEGFWFFLIQVLYVEPGSRLSAAEVEERKIVKSKRVIG</sequence>
<dbReference type="OrthoDB" id="288987at2759"/>
<reference evidence="5" key="1">
    <citation type="submission" date="2016-10" db="EMBL/GenBank/DDBJ databases">
        <authorList>
            <person name="Jeantristanb JTB J.-T."/>
            <person name="Ricardo R."/>
        </authorList>
    </citation>
    <scope>NUCLEOTIDE SEQUENCE [LARGE SCALE GENOMIC DNA]</scope>
</reference>
<proteinExistence type="predicted"/>
<evidence type="ECO:0000313" key="4">
    <source>
        <dbReference type="EMBL" id="SCZ96550.1"/>
    </source>
</evidence>
<feature type="region of interest" description="Disordered" evidence="2">
    <location>
        <begin position="39"/>
        <end position="65"/>
    </location>
</feature>
<dbReference type="InterPro" id="IPR012462">
    <property type="entry name" value="UFSP1/2_DUB_cat"/>
</dbReference>
<dbReference type="Proteomes" id="UP000249723">
    <property type="component" value="Unassembled WGS sequence"/>
</dbReference>
<feature type="region of interest" description="Disordered" evidence="2">
    <location>
        <begin position="417"/>
        <end position="452"/>
    </location>
</feature>
<dbReference type="Pfam" id="PF07910">
    <property type="entry name" value="Peptidase_C78"/>
    <property type="match status" value="1"/>
</dbReference>
<feature type="compositionally biased region" description="Basic and acidic residues" evidence="2">
    <location>
        <begin position="50"/>
        <end position="62"/>
    </location>
</feature>
<keyword evidence="5" id="KW-1185">Reference proteome</keyword>
<feature type="domain" description="UFSP1/2/DUB catalytic" evidence="3">
    <location>
        <begin position="201"/>
        <end position="423"/>
    </location>
</feature>
<evidence type="ECO:0000259" key="3">
    <source>
        <dbReference type="Pfam" id="PF07910"/>
    </source>
</evidence>
<organism evidence="4 5">
    <name type="scientific">Microbotryum saponariae</name>
    <dbReference type="NCBI Taxonomy" id="289078"/>
    <lineage>
        <taxon>Eukaryota</taxon>
        <taxon>Fungi</taxon>
        <taxon>Dikarya</taxon>
        <taxon>Basidiomycota</taxon>
        <taxon>Pucciniomycotina</taxon>
        <taxon>Microbotryomycetes</taxon>
        <taxon>Microbotryales</taxon>
        <taxon>Microbotryaceae</taxon>
        <taxon>Microbotryum</taxon>
    </lineage>
</organism>
<dbReference type="GO" id="GO:0016787">
    <property type="term" value="F:hydrolase activity"/>
    <property type="evidence" value="ECO:0007669"/>
    <property type="project" value="UniProtKB-KW"/>
</dbReference>
<gene>
    <name evidence="4" type="ORF">BZ3500_MVSOF-1268-A1-R1_CHR8-2G10289</name>
</gene>
<dbReference type="STRING" id="289078.A0A2X0MQE5"/>
<feature type="compositionally biased region" description="Acidic residues" evidence="2">
    <location>
        <begin position="126"/>
        <end position="138"/>
    </location>
</feature>
<evidence type="ECO:0000313" key="5">
    <source>
        <dbReference type="Proteomes" id="UP000249723"/>
    </source>
</evidence>
<dbReference type="Gene3D" id="3.90.70.130">
    <property type="match status" value="1"/>
</dbReference>
<keyword evidence="1" id="KW-0378">Hydrolase</keyword>
<accession>A0A2X0MQE5</accession>
<evidence type="ECO:0000256" key="1">
    <source>
        <dbReference type="ARBA" id="ARBA00022801"/>
    </source>
</evidence>
<evidence type="ECO:0000256" key="2">
    <source>
        <dbReference type="SAM" id="MobiDB-lite"/>
    </source>
</evidence>
<feature type="region of interest" description="Disordered" evidence="2">
    <location>
        <begin position="120"/>
        <end position="147"/>
    </location>
</feature>
<dbReference type="AlphaFoldDB" id="A0A2X0MQE5"/>
<name>A0A2X0MQE5_9BASI</name>